<protein>
    <submittedName>
        <fullName evidence="2">Hypothetical membrane protein</fullName>
    </submittedName>
</protein>
<dbReference type="AlphaFoldDB" id="C1AVH9"/>
<reference evidence="2 3" key="1">
    <citation type="submission" date="2009-03" db="EMBL/GenBank/DDBJ databases">
        <title>Comparison of the complete genome sequences of Rhodococcus erythropolis PR4 and Rhodococcus opacus B4.</title>
        <authorList>
            <person name="Takarada H."/>
            <person name="Sekine M."/>
            <person name="Hosoyama A."/>
            <person name="Yamada R."/>
            <person name="Fujisawa T."/>
            <person name="Omata S."/>
            <person name="Shimizu A."/>
            <person name="Tsukatani N."/>
            <person name="Tanikawa S."/>
            <person name="Fujita N."/>
            <person name="Harayama S."/>
        </authorList>
    </citation>
    <scope>NUCLEOTIDE SEQUENCE [LARGE SCALE GENOMIC DNA]</scope>
    <source>
        <strain evidence="2 3">B4</strain>
    </source>
</reference>
<dbReference type="HOGENOM" id="CLU_1853662_0_0_11"/>
<organism evidence="2 3">
    <name type="scientific">Rhodococcus opacus (strain B4)</name>
    <dbReference type="NCBI Taxonomy" id="632772"/>
    <lineage>
        <taxon>Bacteria</taxon>
        <taxon>Bacillati</taxon>
        <taxon>Actinomycetota</taxon>
        <taxon>Actinomycetes</taxon>
        <taxon>Mycobacteriales</taxon>
        <taxon>Nocardiaceae</taxon>
        <taxon>Rhodococcus</taxon>
    </lineage>
</organism>
<name>C1AVH9_RHOOB</name>
<keyword evidence="1" id="KW-0472">Membrane</keyword>
<evidence type="ECO:0000256" key="1">
    <source>
        <dbReference type="SAM" id="Phobius"/>
    </source>
</evidence>
<dbReference type="KEGG" id="rop:ROP_54220"/>
<feature type="transmembrane region" description="Helical" evidence="1">
    <location>
        <begin position="96"/>
        <end position="118"/>
    </location>
</feature>
<keyword evidence="1" id="KW-0812">Transmembrane</keyword>
<keyword evidence="1" id="KW-1133">Transmembrane helix</keyword>
<feature type="transmembrane region" description="Helical" evidence="1">
    <location>
        <begin position="18"/>
        <end position="37"/>
    </location>
</feature>
<gene>
    <name evidence="2" type="ordered locus">ROP_54220</name>
</gene>
<proteinExistence type="predicted"/>
<evidence type="ECO:0000313" key="2">
    <source>
        <dbReference type="EMBL" id="BAH53669.1"/>
    </source>
</evidence>
<sequence>MEVHDIPDRLVSPNWSPAQTVCAAFAAASTTTGLLVTVTTGRPISLGLILFGLLAFAVMHSSRLMGPYLVFSGTGELQLSLVSRSVTSPRWSHDVLLMPGTAYGVVGTAAVVLGCLYCRIATSRYRRFFSGAGGAVDT</sequence>
<dbReference type="EMBL" id="AP011115">
    <property type="protein sequence ID" value="BAH53669.1"/>
    <property type="molecule type" value="Genomic_DNA"/>
</dbReference>
<dbReference type="PATRIC" id="fig|632772.20.peg.5660"/>
<dbReference type="STRING" id="632772.ROP_54220"/>
<dbReference type="Proteomes" id="UP000002212">
    <property type="component" value="Chromosome"/>
</dbReference>
<evidence type="ECO:0000313" key="3">
    <source>
        <dbReference type="Proteomes" id="UP000002212"/>
    </source>
</evidence>
<accession>C1AVH9</accession>
<feature type="transmembrane region" description="Helical" evidence="1">
    <location>
        <begin position="44"/>
        <end position="62"/>
    </location>
</feature>